<dbReference type="InterPro" id="IPR032675">
    <property type="entry name" value="LRR_dom_sf"/>
</dbReference>
<sequence length="396" mass="44545">MSAILPPEIWGHIFSLACRDGGQTGRSLSLVSRDFHSYSARVKYQSITLTTSREILRFSTLLPRLQEHQRRVKFLFVHCPNIYLDVPEDEDDEDYVQSPQNSMSASSSSSSTDSMESTRSTNVMELDDSDDSPEAIDNDEYRELIQEADTFLNNSDDVEMAEDNDTHTSQFHEEMIAADEIVTDALHSILSANASTLEILSIRWTSFHPRLMDQLFPQLPVLKELCLLRSFSADEAIEPASNDPMPPLFPSLRRFHIGGYVEQRSLSFSQSLATLTPNLEYLRIPHYFFLHDGNEDEEPPLSKVSLKKLILELPAHDPTADIPTSAIWSHNSLRLHLFGQGHSSPKIATKVELISGTAVNDDVDTWAGQWLDRISGGEGCWNRVHDQTGLEFSPGP</sequence>
<dbReference type="Proteomes" id="UP000001861">
    <property type="component" value="Unassembled WGS sequence"/>
</dbReference>
<evidence type="ECO:0000256" key="1">
    <source>
        <dbReference type="SAM" id="MobiDB-lite"/>
    </source>
</evidence>
<dbReference type="InParanoid" id="A8NC47"/>
<dbReference type="OrthoDB" id="3256367at2759"/>
<protein>
    <submittedName>
        <fullName evidence="2">Uncharacterized protein</fullName>
    </submittedName>
</protein>
<dbReference type="EMBL" id="AACS02000009">
    <property type="protein sequence ID" value="EAU89425.2"/>
    <property type="molecule type" value="Genomic_DNA"/>
</dbReference>
<evidence type="ECO:0000313" key="2">
    <source>
        <dbReference type="EMBL" id="EAU89425.2"/>
    </source>
</evidence>
<comment type="caution">
    <text evidence="2">The sequence shown here is derived from an EMBL/GenBank/DDBJ whole genome shotgun (WGS) entry which is preliminary data.</text>
</comment>
<dbReference type="VEuPathDB" id="FungiDB:CC1G_07651"/>
<feature type="compositionally biased region" description="Acidic residues" evidence="1">
    <location>
        <begin position="125"/>
        <end position="135"/>
    </location>
</feature>
<accession>A8NC47</accession>
<dbReference type="STRING" id="240176.A8NC47"/>
<feature type="compositionally biased region" description="Low complexity" evidence="1">
    <location>
        <begin position="102"/>
        <end position="121"/>
    </location>
</feature>
<feature type="region of interest" description="Disordered" evidence="1">
    <location>
        <begin position="89"/>
        <end position="135"/>
    </location>
</feature>
<dbReference type="GeneID" id="6008876"/>
<organism evidence="2 3">
    <name type="scientific">Coprinopsis cinerea (strain Okayama-7 / 130 / ATCC MYA-4618 / FGSC 9003)</name>
    <name type="common">Inky cap fungus</name>
    <name type="synonym">Hormographiella aspergillata</name>
    <dbReference type="NCBI Taxonomy" id="240176"/>
    <lineage>
        <taxon>Eukaryota</taxon>
        <taxon>Fungi</taxon>
        <taxon>Dikarya</taxon>
        <taxon>Basidiomycota</taxon>
        <taxon>Agaricomycotina</taxon>
        <taxon>Agaricomycetes</taxon>
        <taxon>Agaricomycetidae</taxon>
        <taxon>Agaricales</taxon>
        <taxon>Agaricineae</taxon>
        <taxon>Psathyrellaceae</taxon>
        <taxon>Coprinopsis</taxon>
    </lineage>
</organism>
<dbReference type="HOGENOM" id="CLU_664050_0_0_1"/>
<proteinExistence type="predicted"/>
<name>A8NC47_COPC7</name>
<evidence type="ECO:0000313" key="3">
    <source>
        <dbReference type="Proteomes" id="UP000001861"/>
    </source>
</evidence>
<dbReference type="SUPFAM" id="SSF52047">
    <property type="entry name" value="RNI-like"/>
    <property type="match status" value="1"/>
</dbReference>
<dbReference type="KEGG" id="cci:CC1G_07651"/>
<reference evidence="2 3" key="1">
    <citation type="journal article" date="2010" name="Proc. Natl. Acad. Sci. U.S.A.">
        <title>Insights into evolution of multicellular fungi from the assembled chromosomes of the mushroom Coprinopsis cinerea (Coprinus cinereus).</title>
        <authorList>
            <person name="Stajich J.E."/>
            <person name="Wilke S.K."/>
            <person name="Ahren D."/>
            <person name="Au C.H."/>
            <person name="Birren B.W."/>
            <person name="Borodovsky M."/>
            <person name="Burns C."/>
            <person name="Canback B."/>
            <person name="Casselton L.A."/>
            <person name="Cheng C.K."/>
            <person name="Deng J."/>
            <person name="Dietrich F.S."/>
            <person name="Fargo D.C."/>
            <person name="Farman M.L."/>
            <person name="Gathman A.C."/>
            <person name="Goldberg J."/>
            <person name="Guigo R."/>
            <person name="Hoegger P.J."/>
            <person name="Hooker J.B."/>
            <person name="Huggins A."/>
            <person name="James T.Y."/>
            <person name="Kamada T."/>
            <person name="Kilaru S."/>
            <person name="Kodira C."/>
            <person name="Kues U."/>
            <person name="Kupfer D."/>
            <person name="Kwan H.S."/>
            <person name="Lomsadze A."/>
            <person name="Li W."/>
            <person name="Lilly W.W."/>
            <person name="Ma L.J."/>
            <person name="Mackey A.J."/>
            <person name="Manning G."/>
            <person name="Martin F."/>
            <person name="Muraguchi H."/>
            <person name="Natvig D.O."/>
            <person name="Palmerini H."/>
            <person name="Ramesh M.A."/>
            <person name="Rehmeyer C.J."/>
            <person name="Roe B.A."/>
            <person name="Shenoy N."/>
            <person name="Stanke M."/>
            <person name="Ter-Hovhannisyan V."/>
            <person name="Tunlid A."/>
            <person name="Velagapudi R."/>
            <person name="Vision T.J."/>
            <person name="Zeng Q."/>
            <person name="Zolan M.E."/>
            <person name="Pukkila P.J."/>
        </authorList>
    </citation>
    <scope>NUCLEOTIDE SEQUENCE [LARGE SCALE GENOMIC DNA]</scope>
    <source>
        <strain evidence="3">Okayama-7 / 130 / ATCC MYA-4618 / FGSC 9003</strain>
    </source>
</reference>
<dbReference type="AlphaFoldDB" id="A8NC47"/>
<dbReference type="OMA" id="GRECNDE"/>
<keyword evidence="3" id="KW-1185">Reference proteome</keyword>
<dbReference type="eggNOG" id="ENOG502SWK5">
    <property type="taxonomic scope" value="Eukaryota"/>
</dbReference>
<dbReference type="Gene3D" id="3.80.10.10">
    <property type="entry name" value="Ribonuclease Inhibitor"/>
    <property type="match status" value="1"/>
</dbReference>
<gene>
    <name evidence="2" type="ORF">CC1G_07651</name>
</gene>
<dbReference type="RefSeq" id="XP_001832391.2">
    <property type="nucleotide sequence ID" value="XM_001832339.2"/>
</dbReference>